<feature type="repeat" description="WD" evidence="6">
    <location>
        <begin position="189"/>
        <end position="231"/>
    </location>
</feature>
<evidence type="ECO:0000256" key="5">
    <source>
        <dbReference type="ARBA" id="ARBA00023242"/>
    </source>
</evidence>
<dbReference type="InterPro" id="IPR020472">
    <property type="entry name" value="WD40_PAC1"/>
</dbReference>
<feature type="repeat" description="WD" evidence="6">
    <location>
        <begin position="331"/>
        <end position="366"/>
    </location>
</feature>
<dbReference type="SUPFAM" id="SSF50978">
    <property type="entry name" value="WD40 repeat-like"/>
    <property type="match status" value="1"/>
</dbReference>
<dbReference type="Pfam" id="PF00400">
    <property type="entry name" value="WD40"/>
    <property type="match status" value="3"/>
</dbReference>
<accession>A0AA40BSV7</accession>
<dbReference type="GO" id="GO:0006325">
    <property type="term" value="P:chromatin organization"/>
    <property type="evidence" value="ECO:0007669"/>
    <property type="project" value="UniProtKB-KW"/>
</dbReference>
<comment type="subcellular location">
    <subcellularLocation>
        <location evidence="1">Nucleus</location>
    </subcellularLocation>
</comment>
<dbReference type="PROSITE" id="PS50294">
    <property type="entry name" value="WD_REPEATS_REGION"/>
    <property type="match status" value="3"/>
</dbReference>
<evidence type="ECO:0000313" key="10">
    <source>
        <dbReference type="Proteomes" id="UP001172159"/>
    </source>
</evidence>
<dbReference type="PANTHER" id="PTHR22850">
    <property type="entry name" value="WD40 REPEAT FAMILY"/>
    <property type="match status" value="1"/>
</dbReference>
<keyword evidence="3" id="KW-0677">Repeat</keyword>
<dbReference type="InterPro" id="IPR001680">
    <property type="entry name" value="WD40_rpt"/>
</dbReference>
<comment type="caution">
    <text evidence="9">The sequence shown here is derived from an EMBL/GenBank/DDBJ whole genome shotgun (WGS) entry which is preliminary data.</text>
</comment>
<keyword evidence="5" id="KW-0539">Nucleus</keyword>
<dbReference type="InterPro" id="IPR015943">
    <property type="entry name" value="WD40/YVTN_repeat-like_dom_sf"/>
</dbReference>
<evidence type="ECO:0000256" key="1">
    <source>
        <dbReference type="ARBA" id="ARBA00004123"/>
    </source>
</evidence>
<evidence type="ECO:0000259" key="8">
    <source>
        <dbReference type="Pfam" id="PF12265"/>
    </source>
</evidence>
<sequence length="448" mass="50083">MAPTEVVNDVDVNMEEEDEDEKMQQKLINEEYKVWKKNSPFLYSMILSTALEWPTLTTQWFPDVKDVPDKNYTTHRLLLGTHTAEGKPNYLQIADVEVPKPVKPSARDYDEDRGEIGGHGNLGASGEPHVIKMTITQKIDHPLEVNKARYQPQNPDIIATLAVDGRVLIFDRTKHSLQPTGTPNPQLECIGHTKEGFGLDWSPDKAGWLATGSEDRTVMVWDLNSYSGTDKKVKPWRKYTHHNHVVNDVQYNPITPSWIGTVSDDLTMQVIDIRTSDTAKAAAIARNGHSDAINAIAWNPKVNYLVATASADKTIGIWDLRNLKAGKIHTLEGHNDAVTSLAWNPIDHAILGSGSYDRRIILWDISLIGDEQTPEEAEDGPPELLFMHGGHTNHLADFSWNRNIPWLVCSAAEDNLLQIWQPTKSIISPPNQEMEMNEMGSADGTSIP</sequence>
<organism evidence="9 10">
    <name type="scientific">Apiosordaria backusii</name>
    <dbReference type="NCBI Taxonomy" id="314023"/>
    <lineage>
        <taxon>Eukaryota</taxon>
        <taxon>Fungi</taxon>
        <taxon>Dikarya</taxon>
        <taxon>Ascomycota</taxon>
        <taxon>Pezizomycotina</taxon>
        <taxon>Sordariomycetes</taxon>
        <taxon>Sordariomycetidae</taxon>
        <taxon>Sordariales</taxon>
        <taxon>Lasiosphaeriaceae</taxon>
        <taxon>Apiosordaria</taxon>
    </lineage>
</organism>
<proteinExistence type="predicted"/>
<keyword evidence="2 6" id="KW-0853">WD repeat</keyword>
<dbReference type="InterPro" id="IPR050459">
    <property type="entry name" value="WD_repeat_RBAP46/RBAP48/MSI1"/>
</dbReference>
<keyword evidence="10" id="KW-1185">Reference proteome</keyword>
<dbReference type="SMART" id="SM00320">
    <property type="entry name" value="WD40"/>
    <property type="match status" value="6"/>
</dbReference>
<dbReference type="InterPro" id="IPR019775">
    <property type="entry name" value="WD40_repeat_CS"/>
</dbReference>
<dbReference type="PROSITE" id="PS00678">
    <property type="entry name" value="WD_REPEATS_1"/>
    <property type="match status" value="3"/>
</dbReference>
<evidence type="ECO:0000256" key="6">
    <source>
        <dbReference type="PROSITE-ProRule" id="PRU00221"/>
    </source>
</evidence>
<evidence type="ECO:0000256" key="4">
    <source>
        <dbReference type="ARBA" id="ARBA00022853"/>
    </source>
</evidence>
<evidence type="ECO:0000256" key="3">
    <source>
        <dbReference type="ARBA" id="ARBA00022737"/>
    </source>
</evidence>
<evidence type="ECO:0000256" key="7">
    <source>
        <dbReference type="SAM" id="MobiDB-lite"/>
    </source>
</evidence>
<dbReference type="AlphaFoldDB" id="A0AA40BSV7"/>
<dbReference type="PRINTS" id="PR00320">
    <property type="entry name" value="GPROTEINBRPT"/>
</dbReference>
<dbReference type="EMBL" id="JAUKTV010000004">
    <property type="protein sequence ID" value="KAK0739782.1"/>
    <property type="molecule type" value="Genomic_DNA"/>
</dbReference>
<gene>
    <name evidence="9" type="ORF">B0T21DRAFT_329962</name>
</gene>
<dbReference type="InterPro" id="IPR022052">
    <property type="entry name" value="Histone-bd_RBBP4-like_N"/>
</dbReference>
<protein>
    <submittedName>
        <fullName evidence="9">WD40-repeat-containing domain protein</fullName>
    </submittedName>
</protein>
<feature type="repeat" description="WD" evidence="6">
    <location>
        <begin position="286"/>
        <end position="322"/>
    </location>
</feature>
<dbReference type="Pfam" id="PF12265">
    <property type="entry name" value="CAF1C_H4-bd"/>
    <property type="match status" value="1"/>
</dbReference>
<dbReference type="PROSITE" id="PS50082">
    <property type="entry name" value="WD_REPEATS_2"/>
    <property type="match status" value="3"/>
</dbReference>
<reference evidence="9" key="1">
    <citation type="submission" date="2023-06" db="EMBL/GenBank/DDBJ databases">
        <title>Genome-scale phylogeny and comparative genomics of the fungal order Sordariales.</title>
        <authorList>
            <consortium name="Lawrence Berkeley National Laboratory"/>
            <person name="Hensen N."/>
            <person name="Bonometti L."/>
            <person name="Westerberg I."/>
            <person name="Brannstrom I.O."/>
            <person name="Guillou S."/>
            <person name="Cros-Aarteil S."/>
            <person name="Calhoun S."/>
            <person name="Haridas S."/>
            <person name="Kuo A."/>
            <person name="Mondo S."/>
            <person name="Pangilinan J."/>
            <person name="Riley R."/>
            <person name="Labutti K."/>
            <person name="Andreopoulos B."/>
            <person name="Lipzen A."/>
            <person name="Chen C."/>
            <person name="Yanf M."/>
            <person name="Daum C."/>
            <person name="Ng V."/>
            <person name="Clum A."/>
            <person name="Steindorff A."/>
            <person name="Ohm R."/>
            <person name="Martin F."/>
            <person name="Silar P."/>
            <person name="Natvig D."/>
            <person name="Lalanne C."/>
            <person name="Gautier V."/>
            <person name="Ament-Velasquez S.L."/>
            <person name="Kruys A."/>
            <person name="Hutchinson M.I."/>
            <person name="Powell A.J."/>
            <person name="Barry K."/>
            <person name="Miller A.N."/>
            <person name="Grigoriev I.V."/>
            <person name="Debuchy R."/>
            <person name="Gladieux P."/>
            <person name="Thoren M.H."/>
            <person name="Johannesson H."/>
        </authorList>
    </citation>
    <scope>NUCLEOTIDE SEQUENCE</scope>
    <source>
        <strain evidence="9">CBS 540.89</strain>
    </source>
</reference>
<evidence type="ECO:0000256" key="2">
    <source>
        <dbReference type="ARBA" id="ARBA00022574"/>
    </source>
</evidence>
<feature type="region of interest" description="Disordered" evidence="7">
    <location>
        <begin position="428"/>
        <end position="448"/>
    </location>
</feature>
<dbReference type="Gene3D" id="2.130.10.10">
    <property type="entry name" value="YVTN repeat-like/Quinoprotein amine dehydrogenase"/>
    <property type="match status" value="1"/>
</dbReference>
<dbReference type="Proteomes" id="UP001172159">
    <property type="component" value="Unassembled WGS sequence"/>
</dbReference>
<keyword evidence="4" id="KW-0156">Chromatin regulator</keyword>
<dbReference type="InterPro" id="IPR036322">
    <property type="entry name" value="WD40_repeat_dom_sf"/>
</dbReference>
<feature type="domain" description="Histone-binding protein RBBP4-like N-terminal" evidence="8">
    <location>
        <begin position="30"/>
        <end position="100"/>
    </location>
</feature>
<dbReference type="GO" id="GO:0005634">
    <property type="term" value="C:nucleus"/>
    <property type="evidence" value="ECO:0007669"/>
    <property type="project" value="UniProtKB-SubCell"/>
</dbReference>
<name>A0AA40BSV7_9PEZI</name>
<evidence type="ECO:0000313" key="9">
    <source>
        <dbReference type="EMBL" id="KAK0739782.1"/>
    </source>
</evidence>